<dbReference type="InterPro" id="IPR018983">
    <property type="entry name" value="U3_snoRNA-assocProt_15_C"/>
</dbReference>
<feature type="region of interest" description="Disordered" evidence="7">
    <location>
        <begin position="564"/>
        <end position="591"/>
    </location>
</feature>
<sequence length="805" mass="85599">MASFQSSTNLRQHPPTSTRTVLSATSALLATDGSRTGSGGGGGGIESHPRLGKWYLREYGLGPRRDVRLANRRSAPENRYSRVKFRPGLGGTASVVSELNFGGGGSLVVACGPRVGLYGSSRSGSSGGISHLARALRRVGGGSSRRGGRKDDDDDDEDDDDDDNGPVDLFGGKGGSGKDDDDDDDGCEAIEPDRNVPTGGKLACCASHRSDSRLIAIGTEGGGVRVCDANSRATLRTFDAGHGGGGGGEGGGDDRGGTRAIRSVAWMRDGKRLVAGGDDGLVRVWNIGSSSSGNNGRAGGAEITLRGHGDRVTCVRIASFRNDDRHRLLPAGKSSGAIRKAVGGGRGRKRSAYDDEDDERGLIGPYGQIVISASYDHTVRVWDVDSTNEARGDRCVSIMDHGDPVQSLLILPPVIGGGGGGVRGGGGDDPPTRLDDMPLLVSAGGTTLKVWNMFNGSCLGTFATRHAKTITAMCLLDVPRDDFDDDEADDDDGSKSRGKRHIVTAGLDGLIRIHSASNRDILSGSLPYIHGMQTSEPISSLAISSDAKRIAIGTTKGVVTVHQRRGGPRSASTLSNVRPGGEGGAITAGAQSKEPRRGTYSYFSRGAHEKSHDPDDYLLMHQKKQRLAEYDALLRKFRYGDALDAVLAKRQPQAVRLFAGDYFHLESMPSSPSLISLVICSYLAHLGSMIVIAVIEELGKRRGLTIALSNRDEESLDAILSFTTRFVDDPQYTPHLIGVAHILCDIYGSLKGQSAVVDELFAKLREKVTNECTVQRMLLRLLGQIDYVMTTAEIIAAEERELHRR</sequence>
<feature type="region of interest" description="Disordered" evidence="7">
    <location>
        <begin position="136"/>
        <end position="201"/>
    </location>
</feature>
<dbReference type="Proteomes" id="UP001530377">
    <property type="component" value="Unassembled WGS sequence"/>
</dbReference>
<dbReference type="AlphaFoldDB" id="A0ABD3RBQ3"/>
<dbReference type="Pfam" id="PF00400">
    <property type="entry name" value="WD40"/>
    <property type="match status" value="2"/>
</dbReference>
<reference evidence="10 11" key="1">
    <citation type="submission" date="2024-10" db="EMBL/GenBank/DDBJ databases">
        <title>Updated reference genomes for cyclostephanoid diatoms.</title>
        <authorList>
            <person name="Roberts W.R."/>
            <person name="Alverson A.J."/>
        </authorList>
    </citation>
    <scope>NUCLEOTIDE SEQUENCE [LARGE SCALE GENOMIC DNA]</scope>
    <source>
        <strain evidence="10 11">AJA228-03</strain>
    </source>
</reference>
<evidence type="ECO:0000256" key="8">
    <source>
        <dbReference type="SAM" id="Phobius"/>
    </source>
</evidence>
<comment type="caution">
    <text evidence="10">The sequence shown here is derived from an EMBL/GenBank/DDBJ whole genome shotgun (WGS) entry which is preliminary data.</text>
</comment>
<dbReference type="EMBL" id="JALLPB020000433">
    <property type="protein sequence ID" value="KAL3809176.1"/>
    <property type="molecule type" value="Genomic_DNA"/>
</dbReference>
<comment type="subcellular location">
    <subcellularLocation>
        <location evidence="1">Nucleus</location>
        <location evidence="1">Nucleolus</location>
    </subcellularLocation>
</comment>
<protein>
    <recommendedName>
        <fullName evidence="9">U3 small nucleolar RNA-associated protein 15 C-terminal domain-containing protein</fullName>
    </recommendedName>
</protein>
<dbReference type="SMART" id="SM00320">
    <property type="entry name" value="WD40"/>
    <property type="match status" value="6"/>
</dbReference>
<dbReference type="SUPFAM" id="SSF50978">
    <property type="entry name" value="WD40 repeat-like"/>
    <property type="match status" value="1"/>
</dbReference>
<dbReference type="InterPro" id="IPR019775">
    <property type="entry name" value="WD40_repeat_CS"/>
</dbReference>
<feature type="repeat" description="WD" evidence="6">
    <location>
        <begin position="254"/>
        <end position="295"/>
    </location>
</feature>
<feature type="domain" description="U3 small nucleolar RNA-associated protein 15 C-terminal" evidence="9">
    <location>
        <begin position="689"/>
        <end position="787"/>
    </location>
</feature>
<gene>
    <name evidence="10" type="ORF">ACHAXA_010634</name>
</gene>
<keyword evidence="8" id="KW-0472">Membrane</keyword>
<evidence type="ECO:0000256" key="7">
    <source>
        <dbReference type="SAM" id="MobiDB-lite"/>
    </source>
</evidence>
<feature type="transmembrane region" description="Helical" evidence="8">
    <location>
        <begin position="674"/>
        <end position="695"/>
    </location>
</feature>
<evidence type="ECO:0000256" key="6">
    <source>
        <dbReference type="PROSITE-ProRule" id="PRU00221"/>
    </source>
</evidence>
<dbReference type="PANTHER" id="PTHR19924:SF26">
    <property type="entry name" value="U3 SMALL NUCLEOLAR RNA-ASSOCIATED PROTEIN 15 HOMOLOG"/>
    <property type="match status" value="1"/>
</dbReference>
<dbReference type="InterPro" id="IPR001680">
    <property type="entry name" value="WD40_rpt"/>
</dbReference>
<dbReference type="InterPro" id="IPR015943">
    <property type="entry name" value="WD40/YVTN_repeat-like_dom_sf"/>
</dbReference>
<evidence type="ECO:0000256" key="4">
    <source>
        <dbReference type="ARBA" id="ARBA00022737"/>
    </source>
</evidence>
<feature type="compositionally biased region" description="Acidic residues" evidence="7">
    <location>
        <begin position="152"/>
        <end position="165"/>
    </location>
</feature>
<evidence type="ECO:0000256" key="2">
    <source>
        <dbReference type="ARBA" id="ARBA00022552"/>
    </source>
</evidence>
<keyword evidence="11" id="KW-1185">Reference proteome</keyword>
<name>A0ABD3RBQ3_9STRA</name>
<feature type="compositionally biased region" description="Acidic residues" evidence="7">
    <location>
        <begin position="179"/>
        <end position="190"/>
    </location>
</feature>
<feature type="repeat" description="WD" evidence="6">
    <location>
        <begin position="365"/>
        <end position="392"/>
    </location>
</feature>
<evidence type="ECO:0000313" key="10">
    <source>
        <dbReference type="EMBL" id="KAL3809176.1"/>
    </source>
</evidence>
<keyword evidence="3 6" id="KW-0853">WD repeat</keyword>
<feature type="region of interest" description="Disordered" evidence="7">
    <location>
        <begin position="1"/>
        <end position="26"/>
    </location>
</feature>
<dbReference type="GO" id="GO:0005730">
    <property type="term" value="C:nucleolus"/>
    <property type="evidence" value="ECO:0007669"/>
    <property type="project" value="UniProtKB-SubCell"/>
</dbReference>
<dbReference type="GO" id="GO:0006364">
    <property type="term" value="P:rRNA processing"/>
    <property type="evidence" value="ECO:0007669"/>
    <property type="project" value="UniProtKB-KW"/>
</dbReference>
<keyword evidence="4" id="KW-0677">Repeat</keyword>
<feature type="domain" description="U3 small nucleolar RNA-associated protein 15 C-terminal" evidence="9">
    <location>
        <begin position="612"/>
        <end position="654"/>
    </location>
</feature>
<evidence type="ECO:0000256" key="5">
    <source>
        <dbReference type="ARBA" id="ARBA00023242"/>
    </source>
</evidence>
<dbReference type="PROSITE" id="PS00678">
    <property type="entry name" value="WD_REPEATS_1"/>
    <property type="match status" value="2"/>
</dbReference>
<keyword evidence="8" id="KW-1133">Transmembrane helix</keyword>
<evidence type="ECO:0000313" key="11">
    <source>
        <dbReference type="Proteomes" id="UP001530377"/>
    </source>
</evidence>
<evidence type="ECO:0000256" key="1">
    <source>
        <dbReference type="ARBA" id="ARBA00004604"/>
    </source>
</evidence>
<proteinExistence type="predicted"/>
<organism evidence="10 11">
    <name type="scientific">Cyclostephanos tholiformis</name>
    <dbReference type="NCBI Taxonomy" id="382380"/>
    <lineage>
        <taxon>Eukaryota</taxon>
        <taxon>Sar</taxon>
        <taxon>Stramenopiles</taxon>
        <taxon>Ochrophyta</taxon>
        <taxon>Bacillariophyta</taxon>
        <taxon>Coscinodiscophyceae</taxon>
        <taxon>Thalassiosirophycidae</taxon>
        <taxon>Stephanodiscales</taxon>
        <taxon>Stephanodiscaceae</taxon>
        <taxon>Cyclostephanos</taxon>
    </lineage>
</organism>
<dbReference type="InterPro" id="IPR036322">
    <property type="entry name" value="WD40_repeat_dom_sf"/>
</dbReference>
<dbReference type="PROSITE" id="PS50082">
    <property type="entry name" value="WD_REPEATS_2"/>
    <property type="match status" value="2"/>
</dbReference>
<dbReference type="Pfam" id="PF09384">
    <property type="entry name" value="UTP15_C"/>
    <property type="match status" value="2"/>
</dbReference>
<evidence type="ECO:0000259" key="9">
    <source>
        <dbReference type="Pfam" id="PF09384"/>
    </source>
</evidence>
<keyword evidence="2" id="KW-0698">rRNA processing</keyword>
<keyword evidence="8" id="KW-0812">Transmembrane</keyword>
<evidence type="ECO:0000256" key="3">
    <source>
        <dbReference type="ARBA" id="ARBA00022574"/>
    </source>
</evidence>
<keyword evidence="5" id="KW-0539">Nucleus</keyword>
<dbReference type="PROSITE" id="PS50294">
    <property type="entry name" value="WD_REPEATS_REGION"/>
    <property type="match status" value="1"/>
</dbReference>
<accession>A0ABD3RBQ3</accession>
<dbReference type="Gene3D" id="2.130.10.10">
    <property type="entry name" value="YVTN repeat-like/Quinoprotein amine dehydrogenase"/>
    <property type="match status" value="2"/>
</dbReference>
<dbReference type="PANTHER" id="PTHR19924">
    <property type="entry name" value="UTP15 U3 SMALL NUCLEOLAR RNA-ASSOCIATED PROTEIN 15 FAMILY MEMBER"/>
    <property type="match status" value="1"/>
</dbReference>